<dbReference type="AlphaFoldDB" id="A0A9J6DAX4"/>
<protein>
    <submittedName>
        <fullName evidence="2">Uncharacterized protein</fullName>
    </submittedName>
</protein>
<reference evidence="2" key="1">
    <citation type="journal article" date="2020" name="Cell">
        <title>Large-Scale Comparative Analyses of Tick Genomes Elucidate Their Genetic Diversity and Vector Capacities.</title>
        <authorList>
            <consortium name="Tick Genome and Microbiome Consortium (TIGMIC)"/>
            <person name="Jia N."/>
            <person name="Wang J."/>
            <person name="Shi W."/>
            <person name="Du L."/>
            <person name="Sun Y."/>
            <person name="Zhan W."/>
            <person name="Jiang J.F."/>
            <person name="Wang Q."/>
            <person name="Zhang B."/>
            <person name="Ji P."/>
            <person name="Bell-Sakyi L."/>
            <person name="Cui X.M."/>
            <person name="Yuan T.T."/>
            <person name="Jiang B.G."/>
            <person name="Yang W.F."/>
            <person name="Lam T.T."/>
            <person name="Chang Q.C."/>
            <person name="Ding S.J."/>
            <person name="Wang X.J."/>
            <person name="Zhu J.G."/>
            <person name="Ruan X.D."/>
            <person name="Zhao L."/>
            <person name="Wei J.T."/>
            <person name="Ye R.Z."/>
            <person name="Que T.C."/>
            <person name="Du C.H."/>
            <person name="Zhou Y.H."/>
            <person name="Cheng J.X."/>
            <person name="Dai P.F."/>
            <person name="Guo W.B."/>
            <person name="Han X.H."/>
            <person name="Huang E.J."/>
            <person name="Li L.F."/>
            <person name="Wei W."/>
            <person name="Gao Y.C."/>
            <person name="Liu J.Z."/>
            <person name="Shao H.Z."/>
            <person name="Wang X."/>
            <person name="Wang C.C."/>
            <person name="Yang T.C."/>
            <person name="Huo Q.B."/>
            <person name="Li W."/>
            <person name="Chen H.Y."/>
            <person name="Chen S.E."/>
            <person name="Zhou L.G."/>
            <person name="Ni X.B."/>
            <person name="Tian J.H."/>
            <person name="Sheng Y."/>
            <person name="Liu T."/>
            <person name="Pan Y.S."/>
            <person name="Xia L.Y."/>
            <person name="Li J."/>
            <person name="Zhao F."/>
            <person name="Cao W.C."/>
        </authorList>
    </citation>
    <scope>NUCLEOTIDE SEQUENCE</scope>
    <source>
        <strain evidence="2">Rmic-2018</strain>
    </source>
</reference>
<evidence type="ECO:0000313" key="2">
    <source>
        <dbReference type="EMBL" id="KAH8019147.1"/>
    </source>
</evidence>
<evidence type="ECO:0000256" key="1">
    <source>
        <dbReference type="SAM" id="MobiDB-lite"/>
    </source>
</evidence>
<gene>
    <name evidence="2" type="ORF">HPB51_017358</name>
</gene>
<sequence>MRSTNSSSGVLQKIDSFPTGKEPDRGGVTIRLAFASAKDGPMLAHHIIVRAPTGEATKWDLDENDPAWTKAL</sequence>
<proteinExistence type="predicted"/>
<accession>A0A9J6DAX4</accession>
<keyword evidence="3" id="KW-1185">Reference proteome</keyword>
<dbReference type="EMBL" id="JABSTU010000010">
    <property type="protein sequence ID" value="KAH8019147.1"/>
    <property type="molecule type" value="Genomic_DNA"/>
</dbReference>
<evidence type="ECO:0000313" key="3">
    <source>
        <dbReference type="Proteomes" id="UP000821866"/>
    </source>
</evidence>
<comment type="caution">
    <text evidence="2">The sequence shown here is derived from an EMBL/GenBank/DDBJ whole genome shotgun (WGS) entry which is preliminary data.</text>
</comment>
<organism evidence="2 3">
    <name type="scientific">Rhipicephalus microplus</name>
    <name type="common">Cattle tick</name>
    <name type="synonym">Boophilus microplus</name>
    <dbReference type="NCBI Taxonomy" id="6941"/>
    <lineage>
        <taxon>Eukaryota</taxon>
        <taxon>Metazoa</taxon>
        <taxon>Ecdysozoa</taxon>
        <taxon>Arthropoda</taxon>
        <taxon>Chelicerata</taxon>
        <taxon>Arachnida</taxon>
        <taxon>Acari</taxon>
        <taxon>Parasitiformes</taxon>
        <taxon>Ixodida</taxon>
        <taxon>Ixodoidea</taxon>
        <taxon>Ixodidae</taxon>
        <taxon>Rhipicephalinae</taxon>
        <taxon>Rhipicephalus</taxon>
        <taxon>Boophilus</taxon>
    </lineage>
</organism>
<dbReference type="Proteomes" id="UP000821866">
    <property type="component" value="Chromosome 8"/>
</dbReference>
<reference evidence="2" key="2">
    <citation type="submission" date="2021-09" db="EMBL/GenBank/DDBJ databases">
        <authorList>
            <person name="Jia N."/>
            <person name="Wang J."/>
            <person name="Shi W."/>
            <person name="Du L."/>
            <person name="Sun Y."/>
            <person name="Zhan W."/>
            <person name="Jiang J."/>
            <person name="Wang Q."/>
            <person name="Zhang B."/>
            <person name="Ji P."/>
            <person name="Sakyi L.B."/>
            <person name="Cui X."/>
            <person name="Yuan T."/>
            <person name="Jiang B."/>
            <person name="Yang W."/>
            <person name="Lam T.T.-Y."/>
            <person name="Chang Q."/>
            <person name="Ding S."/>
            <person name="Wang X."/>
            <person name="Zhu J."/>
            <person name="Ruan X."/>
            <person name="Zhao L."/>
            <person name="Wei J."/>
            <person name="Que T."/>
            <person name="Du C."/>
            <person name="Cheng J."/>
            <person name="Dai P."/>
            <person name="Han X."/>
            <person name="Huang E."/>
            <person name="Gao Y."/>
            <person name="Liu J."/>
            <person name="Shao H."/>
            <person name="Ye R."/>
            <person name="Li L."/>
            <person name="Wei W."/>
            <person name="Wang X."/>
            <person name="Wang C."/>
            <person name="Huo Q."/>
            <person name="Li W."/>
            <person name="Guo W."/>
            <person name="Chen H."/>
            <person name="Chen S."/>
            <person name="Zhou L."/>
            <person name="Zhou L."/>
            <person name="Ni X."/>
            <person name="Tian J."/>
            <person name="Zhou Y."/>
            <person name="Sheng Y."/>
            <person name="Liu T."/>
            <person name="Pan Y."/>
            <person name="Xia L."/>
            <person name="Li J."/>
            <person name="Zhao F."/>
            <person name="Cao W."/>
        </authorList>
    </citation>
    <scope>NUCLEOTIDE SEQUENCE</scope>
    <source>
        <strain evidence="2">Rmic-2018</strain>
        <tissue evidence="2">Larvae</tissue>
    </source>
</reference>
<feature type="compositionally biased region" description="Polar residues" evidence="1">
    <location>
        <begin position="1"/>
        <end position="10"/>
    </location>
</feature>
<feature type="region of interest" description="Disordered" evidence="1">
    <location>
        <begin position="1"/>
        <end position="26"/>
    </location>
</feature>
<name>A0A9J6DAX4_RHIMP</name>